<dbReference type="EMBL" id="ASRX01000061">
    <property type="protein sequence ID" value="EYF02435.1"/>
    <property type="molecule type" value="Genomic_DNA"/>
</dbReference>
<organism evidence="2 3">
    <name type="scientific">Chondromyces apiculatus DSM 436</name>
    <dbReference type="NCBI Taxonomy" id="1192034"/>
    <lineage>
        <taxon>Bacteria</taxon>
        <taxon>Pseudomonadati</taxon>
        <taxon>Myxococcota</taxon>
        <taxon>Polyangia</taxon>
        <taxon>Polyangiales</taxon>
        <taxon>Polyangiaceae</taxon>
        <taxon>Chondromyces</taxon>
    </lineage>
</organism>
<dbReference type="InterPro" id="IPR036852">
    <property type="entry name" value="Peptidase_S8/S53_dom_sf"/>
</dbReference>
<evidence type="ECO:0000313" key="3">
    <source>
        <dbReference type="Proteomes" id="UP000019678"/>
    </source>
</evidence>
<comment type="caution">
    <text evidence="2">The sequence shown here is derived from an EMBL/GenBank/DDBJ whole genome shotgun (WGS) entry which is preliminary data.</text>
</comment>
<dbReference type="AlphaFoldDB" id="A0A017T0P6"/>
<evidence type="ECO:0000313" key="2">
    <source>
        <dbReference type="EMBL" id="EYF02435.1"/>
    </source>
</evidence>
<dbReference type="STRING" id="1192034.CAP_7206"/>
<keyword evidence="3" id="KW-1185">Reference proteome</keyword>
<gene>
    <name evidence="2" type="ORF">CAP_7206</name>
</gene>
<sequence length="704" mass="71665">MENDLTAPRCGRWPRTAHPSRASRVVPSAVACLLSVAGAACVEVTAPPLEGAAEEEVGEASEALVTGGVGCSGRQWIAVQQQHAACAVPPPGWNVSPLFGPTAPPGLSSLCRYESMAGVGAIPPSAVAMLHQALTAQGATEITEDCVVVEPLAGQFAAEVRPWLRAEMLEHLGAAGPLPAASKSSAVEIAVVDSSPDAVEGTIPHGLLEHGYTMAWIAREVACPPGACTGHVTTHLALPHVSNTSVNLLRGGYFGTRGQLAQAIFRAVEAWKGAYPARGRLVINLSVGWEPDAGCGDPGVPGGLSLSERAVFLALEHAACHGALVVAAAGNDPGGPQPIHPAGTVMPGGPVCPAAWSVTSAPSASRCAAIEAPGYALAMGTTPLLYAPSSAPSLPVDNALLFAVGGVDYADRPIVRARTGGSPRLAALAFGGVAGEDPVKLPVPLTGTSVAAAAVSGIAAALWAYRPDLTATEVMDLVYRSGTLLLRKADFAAPGVADEVRRVDRCQALVAGCPPGQSATTCPAQGMKCVPAPPAEATQNPAWSQALGGLLAGDVADAVSYAGPAQPLGTPIGSSLYRSLAAAPWVHPQPERPPCGACVFRRSDRRLYVEIGASFPTQRVLTGMTLTLTGIAPLEGRPHSVSLCAAEPSAGDLQHDAVHRARHPVGPGSQRGAVGLALVGRHRPQHHDHCLDHGADPAGALSAV</sequence>
<dbReference type="RefSeq" id="WP_044247696.1">
    <property type="nucleotide sequence ID" value="NZ_ASRX01000061.1"/>
</dbReference>
<dbReference type="OrthoDB" id="5494295at2"/>
<dbReference type="GO" id="GO:0006508">
    <property type="term" value="P:proteolysis"/>
    <property type="evidence" value="ECO:0007669"/>
    <property type="project" value="InterPro"/>
</dbReference>
<accession>A0A017T0P6</accession>
<protein>
    <recommendedName>
        <fullName evidence="1">Peptidase S8/S53 domain-containing protein</fullName>
    </recommendedName>
</protein>
<reference evidence="2 3" key="1">
    <citation type="submission" date="2013-05" db="EMBL/GenBank/DDBJ databases">
        <title>Genome assembly of Chondromyces apiculatus DSM 436.</title>
        <authorList>
            <person name="Sharma G."/>
            <person name="Khatri I."/>
            <person name="Kaur C."/>
            <person name="Mayilraj S."/>
            <person name="Subramanian S."/>
        </authorList>
    </citation>
    <scope>NUCLEOTIDE SEQUENCE [LARGE SCALE GENOMIC DNA]</scope>
    <source>
        <strain evidence="2 3">DSM 436</strain>
    </source>
</reference>
<proteinExistence type="predicted"/>
<feature type="domain" description="Peptidase S8/S53" evidence="1">
    <location>
        <begin position="255"/>
        <end position="481"/>
    </location>
</feature>
<dbReference type="Gene3D" id="3.40.50.200">
    <property type="entry name" value="Peptidase S8/S53 domain"/>
    <property type="match status" value="1"/>
</dbReference>
<dbReference type="GO" id="GO:0004252">
    <property type="term" value="F:serine-type endopeptidase activity"/>
    <property type="evidence" value="ECO:0007669"/>
    <property type="project" value="InterPro"/>
</dbReference>
<dbReference type="eggNOG" id="COG1404">
    <property type="taxonomic scope" value="Bacteria"/>
</dbReference>
<dbReference type="InterPro" id="IPR000209">
    <property type="entry name" value="Peptidase_S8/S53_dom"/>
</dbReference>
<dbReference type="Proteomes" id="UP000019678">
    <property type="component" value="Unassembled WGS sequence"/>
</dbReference>
<name>A0A017T0P6_9BACT</name>
<evidence type="ECO:0000259" key="1">
    <source>
        <dbReference type="Pfam" id="PF00082"/>
    </source>
</evidence>
<dbReference type="SUPFAM" id="SSF52743">
    <property type="entry name" value="Subtilisin-like"/>
    <property type="match status" value="1"/>
</dbReference>
<dbReference type="Pfam" id="PF00082">
    <property type="entry name" value="Peptidase_S8"/>
    <property type="match status" value="1"/>
</dbReference>